<evidence type="ECO:0008006" key="4">
    <source>
        <dbReference type="Google" id="ProtNLM"/>
    </source>
</evidence>
<feature type="region of interest" description="Disordered" evidence="1">
    <location>
        <begin position="1"/>
        <end position="64"/>
    </location>
</feature>
<feature type="compositionally biased region" description="Basic and acidic residues" evidence="1">
    <location>
        <begin position="16"/>
        <end position="25"/>
    </location>
</feature>
<protein>
    <recommendedName>
        <fullName evidence="4">DUF4169 family protein</fullName>
    </recommendedName>
</protein>
<dbReference type="EMBL" id="JACHEJ010000001">
    <property type="protein sequence ID" value="MBB6178672.1"/>
    <property type="molecule type" value="Genomic_DNA"/>
</dbReference>
<comment type="caution">
    <text evidence="2">The sequence shown here is derived from an EMBL/GenBank/DDBJ whole genome shotgun (WGS) entry which is preliminary data.</text>
</comment>
<evidence type="ECO:0000256" key="1">
    <source>
        <dbReference type="SAM" id="MobiDB-lite"/>
    </source>
</evidence>
<dbReference type="Pfam" id="PF13770">
    <property type="entry name" value="DUF4169"/>
    <property type="match status" value="1"/>
</dbReference>
<dbReference type="AlphaFoldDB" id="A0A7W9YUS7"/>
<gene>
    <name evidence="2" type="ORF">HNQ75_000615</name>
</gene>
<reference evidence="2 3" key="1">
    <citation type="submission" date="2020-08" db="EMBL/GenBank/DDBJ databases">
        <title>Genomic Encyclopedia of Type Strains, Phase IV (KMG-IV): sequencing the most valuable type-strain genomes for metagenomic binning, comparative biology and taxonomic classification.</title>
        <authorList>
            <person name="Goeker M."/>
        </authorList>
    </citation>
    <scope>NUCLEOTIDE SEQUENCE [LARGE SCALE GENOMIC DNA]</scope>
    <source>
        <strain evidence="2 3">DSM 102134</strain>
    </source>
</reference>
<dbReference type="Proteomes" id="UP000535501">
    <property type="component" value="Unassembled WGS sequence"/>
</dbReference>
<accession>A0A7W9YUS7</accession>
<sequence length="64" mass="7513">MSGDVVNLRQARKAKQRLEKERQADQNRLTFGRSKTEKTLTKALNRKAERSLDQGRLEKQDDRD</sequence>
<name>A0A7W9YUS7_9HYPH</name>
<proteinExistence type="predicted"/>
<keyword evidence="3" id="KW-1185">Reference proteome</keyword>
<dbReference type="RefSeq" id="WP_077546583.1">
    <property type="nucleotide sequence ID" value="NZ_JACHEJ010000001.1"/>
</dbReference>
<feature type="compositionally biased region" description="Basic and acidic residues" evidence="1">
    <location>
        <begin position="34"/>
        <end position="64"/>
    </location>
</feature>
<evidence type="ECO:0000313" key="3">
    <source>
        <dbReference type="Proteomes" id="UP000535501"/>
    </source>
</evidence>
<dbReference type="InterPro" id="IPR025227">
    <property type="entry name" value="DUF4169"/>
</dbReference>
<organism evidence="2 3">
    <name type="scientific">Pseudorhizobium flavum</name>
    <dbReference type="NCBI Taxonomy" id="1335061"/>
    <lineage>
        <taxon>Bacteria</taxon>
        <taxon>Pseudomonadati</taxon>
        <taxon>Pseudomonadota</taxon>
        <taxon>Alphaproteobacteria</taxon>
        <taxon>Hyphomicrobiales</taxon>
        <taxon>Rhizobiaceae</taxon>
        <taxon>Rhizobium/Agrobacterium group</taxon>
        <taxon>Pseudorhizobium</taxon>
    </lineage>
</organism>
<evidence type="ECO:0000313" key="2">
    <source>
        <dbReference type="EMBL" id="MBB6178672.1"/>
    </source>
</evidence>